<protein>
    <submittedName>
        <fullName evidence="2">Uncharacterized protein</fullName>
    </submittedName>
</protein>
<accession>A0A8E6EUG3</accession>
<reference evidence="2" key="1">
    <citation type="submission" date="2021-05" db="EMBL/GenBank/DDBJ databases">
        <title>Complete genome sequence of the cellulolytic planctomycete Telmatocola sphagniphila SP2T and characterization of the first cellulase from planctomycetes.</title>
        <authorList>
            <person name="Rakitin A.L."/>
            <person name="Beletsky A.V."/>
            <person name="Naumoff D.G."/>
            <person name="Kulichevskaya I.S."/>
            <person name="Mardanov A.V."/>
            <person name="Ravin N.V."/>
            <person name="Dedysh S.N."/>
        </authorList>
    </citation>
    <scope>NUCLEOTIDE SEQUENCE</scope>
    <source>
        <strain evidence="2">SP2T</strain>
    </source>
</reference>
<sequence>MYLILLENPWLIVIALGVLVPITGITFGTVTSYLIKNRRAELDAALKREMLDRGMSAVDIERVVSASSDPYRKFKRYKYDRNADLG</sequence>
<evidence type="ECO:0000256" key="1">
    <source>
        <dbReference type="SAM" id="Phobius"/>
    </source>
</evidence>
<dbReference type="EMBL" id="CP074694">
    <property type="protein sequence ID" value="QVL31360.1"/>
    <property type="molecule type" value="Genomic_DNA"/>
</dbReference>
<organism evidence="2 3">
    <name type="scientific">Telmatocola sphagniphila</name>
    <dbReference type="NCBI Taxonomy" id="1123043"/>
    <lineage>
        <taxon>Bacteria</taxon>
        <taxon>Pseudomonadati</taxon>
        <taxon>Planctomycetota</taxon>
        <taxon>Planctomycetia</taxon>
        <taxon>Gemmatales</taxon>
        <taxon>Gemmataceae</taxon>
    </lineage>
</organism>
<keyword evidence="1" id="KW-1133">Transmembrane helix</keyword>
<gene>
    <name evidence="2" type="ORF">KIH39_21310</name>
</gene>
<keyword evidence="3" id="KW-1185">Reference proteome</keyword>
<dbReference type="RefSeq" id="WP_213495241.1">
    <property type="nucleotide sequence ID" value="NZ_CP074694.1"/>
</dbReference>
<proteinExistence type="predicted"/>
<dbReference type="KEGG" id="tsph:KIH39_21310"/>
<evidence type="ECO:0000313" key="3">
    <source>
        <dbReference type="Proteomes" id="UP000676194"/>
    </source>
</evidence>
<evidence type="ECO:0000313" key="2">
    <source>
        <dbReference type="EMBL" id="QVL31360.1"/>
    </source>
</evidence>
<dbReference type="Proteomes" id="UP000676194">
    <property type="component" value="Chromosome"/>
</dbReference>
<dbReference type="AlphaFoldDB" id="A0A8E6EUG3"/>
<name>A0A8E6EUG3_9BACT</name>
<keyword evidence="1" id="KW-0472">Membrane</keyword>
<keyword evidence="1" id="KW-0812">Transmembrane</keyword>
<feature type="transmembrane region" description="Helical" evidence="1">
    <location>
        <begin position="12"/>
        <end position="35"/>
    </location>
</feature>